<proteinExistence type="predicted"/>
<keyword evidence="7" id="KW-0131">Cell cycle</keyword>
<dbReference type="InterPro" id="IPR034746">
    <property type="entry name" value="POTRA"/>
</dbReference>
<comment type="caution">
    <text evidence="10">The sequence shown here is derived from an EMBL/GenBank/DDBJ whole genome shotgun (WGS) entry which is preliminary data.</text>
</comment>
<evidence type="ECO:0000256" key="4">
    <source>
        <dbReference type="ARBA" id="ARBA00022692"/>
    </source>
</evidence>
<evidence type="ECO:0000259" key="9">
    <source>
        <dbReference type="PROSITE" id="PS51779"/>
    </source>
</evidence>
<dbReference type="Pfam" id="PF08478">
    <property type="entry name" value="POTRA_1"/>
    <property type="match status" value="1"/>
</dbReference>
<dbReference type="EMBL" id="MHIE01000003">
    <property type="protein sequence ID" value="OGY46502.1"/>
    <property type="molecule type" value="Genomic_DNA"/>
</dbReference>
<sequence length="287" mass="33136">MQTRRDYQKKSFKNPFFSSQKSGSARRLRFLFLFFLIFAILAFFFLSPKNLFEIQEIKVVGNQTINADDITAVVKSQSAEKRFFFLPQTNLLFFNSSELRKKLEQDYIFSGLTIDKQLFHSLTIEIQEDIAPFFWFSNAKSYYLTAAGKAVKAVGLEDLSIQASATGTEVIRFAPRGKNYPTVFDQSNTEVILGEPIVDTSITEFITQLTASINSYADFEIASYSISSPYSFDLTLVTTEGWQIYFRMSEPLDQQFNKLIALLREKLKTRANLEYIDLRFSEKVFYK</sequence>
<organism evidence="10 11">
    <name type="scientific">Candidatus Buchananbacteria bacterium RIFCSPHIGHO2_01_FULL_44_11</name>
    <dbReference type="NCBI Taxonomy" id="1797535"/>
    <lineage>
        <taxon>Bacteria</taxon>
        <taxon>Candidatus Buchananiibacteriota</taxon>
    </lineage>
</organism>
<evidence type="ECO:0000256" key="6">
    <source>
        <dbReference type="ARBA" id="ARBA00023136"/>
    </source>
</evidence>
<keyword evidence="4 8" id="KW-0812">Transmembrane</keyword>
<dbReference type="PROSITE" id="PS51779">
    <property type="entry name" value="POTRA"/>
    <property type="match status" value="1"/>
</dbReference>
<accession>A0A1G1Y2I6</accession>
<keyword evidence="5 8" id="KW-1133">Transmembrane helix</keyword>
<dbReference type="Proteomes" id="UP000178240">
    <property type="component" value="Unassembled WGS sequence"/>
</dbReference>
<dbReference type="GO" id="GO:0051301">
    <property type="term" value="P:cell division"/>
    <property type="evidence" value="ECO:0007669"/>
    <property type="project" value="UniProtKB-KW"/>
</dbReference>
<evidence type="ECO:0000256" key="7">
    <source>
        <dbReference type="ARBA" id="ARBA00023306"/>
    </source>
</evidence>
<evidence type="ECO:0000256" key="5">
    <source>
        <dbReference type="ARBA" id="ARBA00022989"/>
    </source>
</evidence>
<keyword evidence="6 8" id="KW-0472">Membrane</keyword>
<evidence type="ECO:0000313" key="10">
    <source>
        <dbReference type="EMBL" id="OGY46502.1"/>
    </source>
</evidence>
<feature type="transmembrane region" description="Helical" evidence="8">
    <location>
        <begin position="28"/>
        <end position="46"/>
    </location>
</feature>
<dbReference type="STRING" id="1797535.A2744_03590"/>
<evidence type="ECO:0000256" key="8">
    <source>
        <dbReference type="SAM" id="Phobius"/>
    </source>
</evidence>
<evidence type="ECO:0000256" key="1">
    <source>
        <dbReference type="ARBA" id="ARBA00004370"/>
    </source>
</evidence>
<dbReference type="InterPro" id="IPR013685">
    <property type="entry name" value="POTRA_FtsQ_type"/>
</dbReference>
<evidence type="ECO:0000256" key="3">
    <source>
        <dbReference type="ARBA" id="ARBA00022618"/>
    </source>
</evidence>
<comment type="subcellular location">
    <subcellularLocation>
        <location evidence="1">Membrane</location>
    </subcellularLocation>
</comment>
<protein>
    <recommendedName>
        <fullName evidence="9">POTRA domain-containing protein</fullName>
    </recommendedName>
</protein>
<dbReference type="AlphaFoldDB" id="A0A1G1Y2I6"/>
<evidence type="ECO:0000313" key="11">
    <source>
        <dbReference type="Proteomes" id="UP000178240"/>
    </source>
</evidence>
<keyword evidence="2" id="KW-1003">Cell membrane</keyword>
<dbReference type="GO" id="GO:0016020">
    <property type="term" value="C:membrane"/>
    <property type="evidence" value="ECO:0007669"/>
    <property type="project" value="UniProtKB-SubCell"/>
</dbReference>
<keyword evidence="3" id="KW-0132">Cell division</keyword>
<feature type="domain" description="POTRA" evidence="9">
    <location>
        <begin position="52"/>
        <end position="129"/>
    </location>
</feature>
<gene>
    <name evidence="10" type="ORF">A2744_03590</name>
</gene>
<evidence type="ECO:0000256" key="2">
    <source>
        <dbReference type="ARBA" id="ARBA00022475"/>
    </source>
</evidence>
<reference evidence="10 11" key="1">
    <citation type="journal article" date="2016" name="Nat. Commun.">
        <title>Thousands of microbial genomes shed light on interconnected biogeochemical processes in an aquifer system.</title>
        <authorList>
            <person name="Anantharaman K."/>
            <person name="Brown C.T."/>
            <person name="Hug L.A."/>
            <person name="Sharon I."/>
            <person name="Castelle C.J."/>
            <person name="Probst A.J."/>
            <person name="Thomas B.C."/>
            <person name="Singh A."/>
            <person name="Wilkins M.J."/>
            <person name="Karaoz U."/>
            <person name="Brodie E.L."/>
            <person name="Williams K.H."/>
            <person name="Hubbard S.S."/>
            <person name="Banfield J.F."/>
        </authorList>
    </citation>
    <scope>NUCLEOTIDE SEQUENCE [LARGE SCALE GENOMIC DNA]</scope>
</reference>
<name>A0A1G1Y2I6_9BACT</name>